<dbReference type="InterPro" id="IPR021312">
    <property type="entry name" value="DUF2889"/>
</dbReference>
<accession>A0A3N1CX34</accession>
<dbReference type="RefSeq" id="WP_123664802.1">
    <property type="nucleotide sequence ID" value="NZ_RJKE01000001.1"/>
</dbReference>
<proteinExistence type="predicted"/>
<keyword evidence="2" id="KW-1185">Reference proteome</keyword>
<comment type="caution">
    <text evidence="1">The sequence shown here is derived from an EMBL/GenBank/DDBJ whole genome shotgun (WGS) entry which is preliminary data.</text>
</comment>
<dbReference type="EMBL" id="RJKE01000001">
    <property type="protein sequence ID" value="ROO85278.1"/>
    <property type="molecule type" value="Genomic_DNA"/>
</dbReference>
<dbReference type="OrthoDB" id="7530149at2"/>
<sequence>MSAPTVLGPLGPAPARVAGSVRRTSTLDTTWPGGFDGPMLTRGRARDLRTFEEEGPKVVAEDALTVRFAPGSRTITAIAADPARAGLAGLVGGRAGGGLRALVGQALPAERTARTPLHLLLDDLGGASLVAPMARSRWLPDPSSGLVTDPLPMTGVCTGFQPGSSALTPEAPALQLANQRPVAALSAHADPWAWHALPDHEVPAARRARRLDVTRTADAVMIDAMFQDSTTIPEGGRVAVHEYRVRATADPSTLVLRTLSAEPRILPYTECPLAVGTLPRLLGLPLADLAGTVHRALPGVAGCTHLNDALRGLSDVPALLVHL</sequence>
<name>A0A3N1CX34_9ACTN</name>
<protein>
    <submittedName>
        <fullName evidence="1">DUF2889 family protein</fullName>
    </submittedName>
</protein>
<dbReference type="AlphaFoldDB" id="A0A3N1CX34"/>
<evidence type="ECO:0000313" key="1">
    <source>
        <dbReference type="EMBL" id="ROO85278.1"/>
    </source>
</evidence>
<evidence type="ECO:0000313" key="2">
    <source>
        <dbReference type="Proteomes" id="UP000272400"/>
    </source>
</evidence>
<reference evidence="1 2" key="1">
    <citation type="submission" date="2018-11" db="EMBL/GenBank/DDBJ databases">
        <title>Sequencing the genomes of 1000 actinobacteria strains.</title>
        <authorList>
            <person name="Klenk H.-P."/>
        </authorList>
    </citation>
    <scope>NUCLEOTIDE SEQUENCE [LARGE SCALE GENOMIC DNA]</scope>
    <source>
        <strain evidence="1 2">DSM 44254</strain>
    </source>
</reference>
<dbReference type="Proteomes" id="UP000272400">
    <property type="component" value="Unassembled WGS sequence"/>
</dbReference>
<gene>
    <name evidence="1" type="ORF">EDD29_2820</name>
</gene>
<organism evidence="1 2">
    <name type="scientific">Actinocorallia herbida</name>
    <dbReference type="NCBI Taxonomy" id="58109"/>
    <lineage>
        <taxon>Bacteria</taxon>
        <taxon>Bacillati</taxon>
        <taxon>Actinomycetota</taxon>
        <taxon>Actinomycetes</taxon>
        <taxon>Streptosporangiales</taxon>
        <taxon>Thermomonosporaceae</taxon>
        <taxon>Actinocorallia</taxon>
    </lineage>
</organism>
<dbReference type="Pfam" id="PF11136">
    <property type="entry name" value="DUF2889"/>
    <property type="match status" value="1"/>
</dbReference>